<accession>A0A9E2BFZ1</accession>
<sequence length="228" mass="25539">MKTGVIIPAAGFGLRYLSPEKKLLSLIKDEPLILYTLRNFLKYPGLNPIVVVVPDGEMELFSKVLPINYCEKDLRIKEGGRTRAISVHNGFQSISKEVEMVLIHDGARPAVSYDLIQNILATTEEKGCAVPVLKVFDNVAAIDSEGRVSYTLNREYIRLVQTPQGFKKDLLLSAYQKVKNWEVFSDEGSLVYAAGYSVYPVAGDSENIKVTIKEDIVFTEYLMGRNKK</sequence>
<dbReference type="PANTHER" id="PTHR32125">
    <property type="entry name" value="2-C-METHYL-D-ERYTHRITOL 4-PHOSPHATE CYTIDYLYLTRANSFERASE, CHLOROPLASTIC"/>
    <property type="match status" value="1"/>
</dbReference>
<comment type="pathway">
    <text evidence="2">Isoprenoid biosynthesis; isopentenyl diphosphate biosynthesis via DXP pathway; isopentenyl diphosphate from 1-deoxy-D-xylulose 5-phosphate: step 2/6.</text>
</comment>
<dbReference type="InterPro" id="IPR029044">
    <property type="entry name" value="Nucleotide-diphossugar_trans"/>
</dbReference>
<evidence type="ECO:0000313" key="9">
    <source>
        <dbReference type="EMBL" id="MBT9144886.1"/>
    </source>
</evidence>
<dbReference type="EC" id="2.7.7.60" evidence="4"/>
<gene>
    <name evidence="9" type="primary">ispD</name>
    <name evidence="9" type="ORF">DDT42_00742</name>
</gene>
<dbReference type="SUPFAM" id="SSF53448">
    <property type="entry name" value="Nucleotide-diphospho-sugar transferases"/>
    <property type="match status" value="1"/>
</dbReference>
<comment type="similarity">
    <text evidence="3">Belongs to the IspD/TarI cytidylyltransferase family. IspD subfamily.</text>
</comment>
<evidence type="ECO:0000256" key="2">
    <source>
        <dbReference type="ARBA" id="ARBA00004787"/>
    </source>
</evidence>
<dbReference type="InterPro" id="IPR018294">
    <property type="entry name" value="ISPD_synthase_CS"/>
</dbReference>
<protein>
    <recommendedName>
        <fullName evidence="5">2-C-methyl-D-erythritol 4-phosphate cytidylyltransferase</fullName>
        <ecNumber evidence="4">2.7.7.60</ecNumber>
    </recommendedName>
</protein>
<dbReference type="Pfam" id="PF01128">
    <property type="entry name" value="IspD"/>
    <property type="match status" value="1"/>
</dbReference>
<dbReference type="PANTHER" id="PTHR32125:SF4">
    <property type="entry name" value="2-C-METHYL-D-ERYTHRITOL 4-PHOSPHATE CYTIDYLYLTRANSFERASE, CHLOROPLASTIC"/>
    <property type="match status" value="1"/>
</dbReference>
<dbReference type="EMBL" id="QLTW01000029">
    <property type="protein sequence ID" value="MBT9144886.1"/>
    <property type="molecule type" value="Genomic_DNA"/>
</dbReference>
<evidence type="ECO:0000256" key="1">
    <source>
        <dbReference type="ARBA" id="ARBA00001282"/>
    </source>
</evidence>
<dbReference type="Proteomes" id="UP000811545">
    <property type="component" value="Unassembled WGS sequence"/>
</dbReference>
<dbReference type="GO" id="GO:0008299">
    <property type="term" value="P:isoprenoid biosynthetic process"/>
    <property type="evidence" value="ECO:0007669"/>
    <property type="project" value="UniProtKB-KW"/>
</dbReference>
<dbReference type="InterPro" id="IPR050088">
    <property type="entry name" value="IspD/TarI_cytidylyltransf_bact"/>
</dbReference>
<dbReference type="NCBIfam" id="TIGR00453">
    <property type="entry name" value="ispD"/>
    <property type="match status" value="1"/>
</dbReference>
<organism evidence="9 10">
    <name type="scientific">Psychracetigena formicireducens</name>
    <dbReference type="NCBI Taxonomy" id="2986056"/>
    <lineage>
        <taxon>Bacteria</taxon>
        <taxon>Bacillati</taxon>
        <taxon>Candidatus Lithacetigenota</taxon>
        <taxon>Candidatus Psychracetigena</taxon>
    </lineage>
</organism>
<dbReference type="CDD" id="cd02516">
    <property type="entry name" value="CDP-ME_synthetase"/>
    <property type="match status" value="1"/>
</dbReference>
<evidence type="ECO:0000256" key="4">
    <source>
        <dbReference type="ARBA" id="ARBA00012526"/>
    </source>
</evidence>
<evidence type="ECO:0000313" key="10">
    <source>
        <dbReference type="Proteomes" id="UP000811545"/>
    </source>
</evidence>
<reference evidence="9 10" key="1">
    <citation type="journal article" date="2021" name="bioRxiv">
        <title>Unique metabolic strategies in Hadean analogues reveal hints for primordial physiology.</title>
        <authorList>
            <person name="Nobu M.K."/>
            <person name="Nakai R."/>
            <person name="Tamazawa S."/>
            <person name="Mori H."/>
            <person name="Toyoda A."/>
            <person name="Ijiri A."/>
            <person name="Suzuki S."/>
            <person name="Kurokawa K."/>
            <person name="Kamagata Y."/>
            <person name="Tamaki H."/>
        </authorList>
    </citation>
    <scope>NUCLEOTIDE SEQUENCE [LARGE SCALE GENOMIC DNA]</scope>
    <source>
        <strain evidence="9">BS525</strain>
    </source>
</reference>
<dbReference type="Gene3D" id="3.90.550.10">
    <property type="entry name" value="Spore Coat Polysaccharide Biosynthesis Protein SpsA, Chain A"/>
    <property type="match status" value="1"/>
</dbReference>
<evidence type="ECO:0000256" key="6">
    <source>
        <dbReference type="ARBA" id="ARBA00022679"/>
    </source>
</evidence>
<comment type="caution">
    <text evidence="9">The sequence shown here is derived from an EMBL/GenBank/DDBJ whole genome shotgun (WGS) entry which is preliminary data.</text>
</comment>
<comment type="catalytic activity">
    <reaction evidence="1">
        <text>2-C-methyl-D-erythritol 4-phosphate + CTP + H(+) = 4-CDP-2-C-methyl-D-erythritol + diphosphate</text>
        <dbReference type="Rhea" id="RHEA:13429"/>
        <dbReference type="ChEBI" id="CHEBI:15378"/>
        <dbReference type="ChEBI" id="CHEBI:33019"/>
        <dbReference type="ChEBI" id="CHEBI:37563"/>
        <dbReference type="ChEBI" id="CHEBI:57823"/>
        <dbReference type="ChEBI" id="CHEBI:58262"/>
        <dbReference type="EC" id="2.7.7.60"/>
    </reaction>
</comment>
<dbReference type="InterPro" id="IPR034683">
    <property type="entry name" value="IspD/TarI"/>
</dbReference>
<keyword evidence="6 9" id="KW-0808">Transferase</keyword>
<keyword evidence="7 9" id="KW-0548">Nucleotidyltransferase</keyword>
<name>A0A9E2BFZ1_PSYF1</name>
<dbReference type="GO" id="GO:0050518">
    <property type="term" value="F:2-C-methyl-D-erythritol 4-phosphate cytidylyltransferase activity"/>
    <property type="evidence" value="ECO:0007669"/>
    <property type="project" value="UniProtKB-EC"/>
</dbReference>
<dbReference type="PROSITE" id="PS01295">
    <property type="entry name" value="ISPD"/>
    <property type="match status" value="1"/>
</dbReference>
<keyword evidence="8" id="KW-0414">Isoprene biosynthesis</keyword>
<dbReference type="InterPro" id="IPR001228">
    <property type="entry name" value="IspD"/>
</dbReference>
<evidence type="ECO:0000256" key="3">
    <source>
        <dbReference type="ARBA" id="ARBA00009789"/>
    </source>
</evidence>
<evidence type="ECO:0000256" key="8">
    <source>
        <dbReference type="ARBA" id="ARBA00023229"/>
    </source>
</evidence>
<dbReference type="AlphaFoldDB" id="A0A9E2BFZ1"/>
<evidence type="ECO:0000256" key="5">
    <source>
        <dbReference type="ARBA" id="ARBA00019056"/>
    </source>
</evidence>
<evidence type="ECO:0000256" key="7">
    <source>
        <dbReference type="ARBA" id="ARBA00022695"/>
    </source>
</evidence>
<proteinExistence type="inferred from homology"/>